<dbReference type="NCBIfam" id="TIGR01764">
    <property type="entry name" value="excise"/>
    <property type="match status" value="1"/>
</dbReference>
<accession>A0A0F9HU97</accession>
<name>A0A0F9HU97_9ZZZZ</name>
<dbReference type="Pfam" id="PF12728">
    <property type="entry name" value="HTH_17"/>
    <property type="match status" value="1"/>
</dbReference>
<comment type="caution">
    <text evidence="2">The sequence shown here is derived from an EMBL/GenBank/DDBJ whole genome shotgun (WGS) entry which is preliminary data.</text>
</comment>
<dbReference type="EMBL" id="LAZR01015926">
    <property type="protein sequence ID" value="KKM06732.1"/>
    <property type="molecule type" value="Genomic_DNA"/>
</dbReference>
<reference evidence="2" key="1">
    <citation type="journal article" date="2015" name="Nature">
        <title>Complex archaea that bridge the gap between prokaryotes and eukaryotes.</title>
        <authorList>
            <person name="Spang A."/>
            <person name="Saw J.H."/>
            <person name="Jorgensen S.L."/>
            <person name="Zaremba-Niedzwiedzka K."/>
            <person name="Martijn J."/>
            <person name="Lind A.E."/>
            <person name="van Eijk R."/>
            <person name="Schleper C."/>
            <person name="Guy L."/>
            <person name="Ettema T.J."/>
        </authorList>
    </citation>
    <scope>NUCLEOTIDE SEQUENCE</scope>
</reference>
<dbReference type="SUPFAM" id="SSF46955">
    <property type="entry name" value="Putative DNA-binding domain"/>
    <property type="match status" value="1"/>
</dbReference>
<organism evidence="2">
    <name type="scientific">marine sediment metagenome</name>
    <dbReference type="NCBI Taxonomy" id="412755"/>
    <lineage>
        <taxon>unclassified sequences</taxon>
        <taxon>metagenomes</taxon>
        <taxon>ecological metagenomes</taxon>
    </lineage>
</organism>
<dbReference type="InterPro" id="IPR009061">
    <property type="entry name" value="DNA-bd_dom_put_sf"/>
</dbReference>
<protein>
    <recommendedName>
        <fullName evidence="1">Helix-turn-helix domain-containing protein</fullName>
    </recommendedName>
</protein>
<evidence type="ECO:0000259" key="1">
    <source>
        <dbReference type="Pfam" id="PF12728"/>
    </source>
</evidence>
<dbReference type="AlphaFoldDB" id="A0A0F9HU97"/>
<proteinExistence type="predicted"/>
<evidence type="ECO:0000313" key="2">
    <source>
        <dbReference type="EMBL" id="KKM06732.1"/>
    </source>
</evidence>
<sequence>MTTEKLYTVKEVSVKLGVSIPTARKYIKLGHLKAIPLPGSYRIPESALDKLLQVKG</sequence>
<dbReference type="InterPro" id="IPR041657">
    <property type="entry name" value="HTH_17"/>
</dbReference>
<dbReference type="GO" id="GO:0003677">
    <property type="term" value="F:DNA binding"/>
    <property type="evidence" value="ECO:0007669"/>
    <property type="project" value="InterPro"/>
</dbReference>
<dbReference type="InterPro" id="IPR010093">
    <property type="entry name" value="SinI_DNA-bd"/>
</dbReference>
<feature type="domain" description="Helix-turn-helix" evidence="1">
    <location>
        <begin position="6"/>
        <end position="53"/>
    </location>
</feature>
<gene>
    <name evidence="2" type="ORF">LCGC14_1741050</name>
</gene>